<keyword evidence="2" id="KW-1185">Reference proteome</keyword>
<sequence length="76" mass="8557">MMWLDGWGMMALPSIFNQIDDQSIADLNSEYLPFLAGERIHILCQKTVPIFCRGSGTPGVYDPHELVCISPQKTMK</sequence>
<proteinExistence type="predicted"/>
<comment type="caution">
    <text evidence="1">The sequence shown here is derived from an EMBL/GenBank/DDBJ whole genome shotgun (WGS) entry which is preliminary data.</text>
</comment>
<protein>
    <submittedName>
        <fullName evidence="1">Uncharacterized protein</fullName>
    </submittedName>
</protein>
<name>A0ACC0JFQ7_CHOFU</name>
<accession>A0ACC0JFQ7</accession>
<gene>
    <name evidence="1" type="ORF">MSG28_014041</name>
</gene>
<dbReference type="Proteomes" id="UP001064048">
    <property type="component" value="Chromosome 25"/>
</dbReference>
<dbReference type="EMBL" id="CM046125">
    <property type="protein sequence ID" value="KAI8422938.1"/>
    <property type="molecule type" value="Genomic_DNA"/>
</dbReference>
<reference evidence="1 2" key="1">
    <citation type="journal article" date="2022" name="Genome Biol. Evol.">
        <title>The Spruce Budworm Genome: Reconstructing the Evolutionary History of Antifreeze Proteins.</title>
        <authorList>
            <person name="Beliveau C."/>
            <person name="Gagne P."/>
            <person name="Picq S."/>
            <person name="Vernygora O."/>
            <person name="Keeling C.I."/>
            <person name="Pinkney K."/>
            <person name="Doucet D."/>
            <person name="Wen F."/>
            <person name="Johnston J.S."/>
            <person name="Maaroufi H."/>
            <person name="Boyle B."/>
            <person name="Laroche J."/>
            <person name="Dewar K."/>
            <person name="Juretic N."/>
            <person name="Blackburn G."/>
            <person name="Nisole A."/>
            <person name="Brunet B."/>
            <person name="Brandao M."/>
            <person name="Lumley L."/>
            <person name="Duan J."/>
            <person name="Quan G."/>
            <person name="Lucarotti C.J."/>
            <person name="Roe A.D."/>
            <person name="Sperling F.A.H."/>
            <person name="Levesque R.C."/>
            <person name="Cusson M."/>
        </authorList>
    </citation>
    <scope>NUCLEOTIDE SEQUENCE [LARGE SCALE GENOMIC DNA]</scope>
    <source>
        <strain evidence="1">Glfc:IPQL:Cfum</strain>
    </source>
</reference>
<organism evidence="1 2">
    <name type="scientific">Choristoneura fumiferana</name>
    <name type="common">Spruce budworm moth</name>
    <name type="synonym">Archips fumiferana</name>
    <dbReference type="NCBI Taxonomy" id="7141"/>
    <lineage>
        <taxon>Eukaryota</taxon>
        <taxon>Metazoa</taxon>
        <taxon>Ecdysozoa</taxon>
        <taxon>Arthropoda</taxon>
        <taxon>Hexapoda</taxon>
        <taxon>Insecta</taxon>
        <taxon>Pterygota</taxon>
        <taxon>Neoptera</taxon>
        <taxon>Endopterygota</taxon>
        <taxon>Lepidoptera</taxon>
        <taxon>Glossata</taxon>
        <taxon>Ditrysia</taxon>
        <taxon>Tortricoidea</taxon>
        <taxon>Tortricidae</taxon>
        <taxon>Tortricinae</taxon>
        <taxon>Choristoneura</taxon>
    </lineage>
</organism>
<evidence type="ECO:0000313" key="1">
    <source>
        <dbReference type="EMBL" id="KAI8422938.1"/>
    </source>
</evidence>
<evidence type="ECO:0000313" key="2">
    <source>
        <dbReference type="Proteomes" id="UP001064048"/>
    </source>
</evidence>